<feature type="chain" id="PRO_5014572341" description="Defensin-like protein" evidence="9">
    <location>
        <begin position="29"/>
        <end position="130"/>
    </location>
</feature>
<feature type="signal peptide" evidence="9">
    <location>
        <begin position="1"/>
        <end position="28"/>
    </location>
</feature>
<name>G7ING1_MEDTR</name>
<keyword evidence="6 9" id="KW-0732">Signal</keyword>
<dbReference type="HOGENOM" id="CLU_158287_0_0_1"/>
<keyword evidence="13" id="KW-1185">Reference proteome</keyword>
<dbReference type="InterPro" id="IPR039641">
    <property type="entry name" value="LCR"/>
</dbReference>
<comment type="similarity">
    <text evidence="2 9">Belongs to the DEFL family.</text>
</comment>
<protein>
    <recommendedName>
        <fullName evidence="9">Defensin-like protein</fullName>
    </recommendedName>
</protein>
<dbReference type="GO" id="GO:0031640">
    <property type="term" value="P:killing of cells of another organism"/>
    <property type="evidence" value="ECO:0007669"/>
    <property type="project" value="UniProtKB-UniRule"/>
</dbReference>
<sequence>MTNQMSTSFSFFVILVLVVAGQLIQVEGECTKIVGSCARQDCSEHCNSFARGVRVLGSSCSFYNLCTCTYDQPPPGLTPPGNCGIGMGICTGDCQDDCCNKRCVSRYSKTGVGKCVDALDMSLCLCSYDR</sequence>
<keyword evidence="3 9" id="KW-0964">Secreted</keyword>
<evidence type="ECO:0000313" key="12">
    <source>
        <dbReference type="EnsemblPlants" id="AES65253"/>
    </source>
</evidence>
<dbReference type="GO" id="GO:0050832">
    <property type="term" value="P:defense response to fungus"/>
    <property type="evidence" value="ECO:0007669"/>
    <property type="project" value="UniProtKB-UniRule"/>
</dbReference>
<dbReference type="PANTHER" id="PTHR36788">
    <property type="entry name" value="DEFENSIN-LIKE PROTEIN 183"/>
    <property type="match status" value="1"/>
</dbReference>
<evidence type="ECO:0000256" key="1">
    <source>
        <dbReference type="ARBA" id="ARBA00004613"/>
    </source>
</evidence>
<evidence type="ECO:0000256" key="8">
    <source>
        <dbReference type="ARBA" id="ARBA00023157"/>
    </source>
</evidence>
<reference evidence="12" key="3">
    <citation type="submission" date="2015-04" db="UniProtKB">
        <authorList>
            <consortium name="EnsemblPlants"/>
        </authorList>
    </citation>
    <scope>IDENTIFICATION</scope>
    <source>
        <strain evidence="12">cv. Jemalong A17</strain>
    </source>
</reference>
<reference evidence="14" key="4">
    <citation type="journal article" date="2018" name="Nat. Plants">
        <title>Whole-genome landscape of Medicago truncatula symbiotic genes.</title>
        <authorList>
            <person name="Pecrix Y."/>
            <person name="Staton S.E."/>
            <person name="Sallet E."/>
            <person name="Lelandais-Briere C."/>
            <person name="Moreau S."/>
            <person name="Carrere S."/>
            <person name="Blein T."/>
            <person name="Jardinaud M.F."/>
            <person name="Latrasse D."/>
            <person name="Zouine M."/>
            <person name="Zahm M."/>
            <person name="Kreplak J."/>
            <person name="Mayjonade B."/>
            <person name="Satge C."/>
            <person name="Perez M."/>
            <person name="Cauet S."/>
            <person name="Marande W."/>
            <person name="Chantry-Darmon C."/>
            <person name="Lopez-Roques C."/>
            <person name="Bouchez O."/>
            <person name="Berard A."/>
            <person name="Debelle F."/>
            <person name="Munos S."/>
            <person name="Bendahmane A."/>
            <person name="Berges H."/>
            <person name="Niebel A."/>
            <person name="Buitink J."/>
            <person name="Frugier F."/>
            <person name="Benhamed M."/>
            <person name="Crespi M."/>
            <person name="Gouzy J."/>
            <person name="Gamas P."/>
        </authorList>
    </citation>
    <scope>NUCLEOTIDE SEQUENCE [LARGE SCALE GENOMIC DNA]</scope>
    <source>
        <strain evidence="14">cv. Jemalong A17</strain>
    </source>
</reference>
<dbReference type="Proteomes" id="UP000002051">
    <property type="component" value="Chromosome 2"/>
</dbReference>
<evidence type="ECO:0000256" key="5">
    <source>
        <dbReference type="ARBA" id="ARBA00022577"/>
    </source>
</evidence>
<organism evidence="10 13">
    <name type="scientific">Medicago truncatula</name>
    <name type="common">Barrel medic</name>
    <name type="synonym">Medicago tribuloides</name>
    <dbReference type="NCBI Taxonomy" id="3880"/>
    <lineage>
        <taxon>Eukaryota</taxon>
        <taxon>Viridiplantae</taxon>
        <taxon>Streptophyta</taxon>
        <taxon>Embryophyta</taxon>
        <taxon>Tracheophyta</taxon>
        <taxon>Spermatophyta</taxon>
        <taxon>Magnoliopsida</taxon>
        <taxon>eudicotyledons</taxon>
        <taxon>Gunneridae</taxon>
        <taxon>Pentapetalae</taxon>
        <taxon>rosids</taxon>
        <taxon>fabids</taxon>
        <taxon>Fabales</taxon>
        <taxon>Fabaceae</taxon>
        <taxon>Papilionoideae</taxon>
        <taxon>50 kb inversion clade</taxon>
        <taxon>NPAAA clade</taxon>
        <taxon>Hologalegina</taxon>
        <taxon>IRL clade</taxon>
        <taxon>Trifolieae</taxon>
        <taxon>Medicago</taxon>
    </lineage>
</organism>
<keyword evidence="8" id="KW-1015">Disulfide bond</keyword>
<dbReference type="GO" id="GO:0005576">
    <property type="term" value="C:extracellular region"/>
    <property type="evidence" value="ECO:0007669"/>
    <property type="project" value="UniProtKB-SubCell"/>
</dbReference>
<evidence type="ECO:0000313" key="10">
    <source>
        <dbReference type="EMBL" id="AES65253.1"/>
    </source>
</evidence>
<gene>
    <name evidence="12" type="primary">11443605</name>
    <name evidence="10" type="ordered locus">MTR_2g037200</name>
    <name evidence="11" type="ORF">MtrunA17_Chr2g0298321</name>
</gene>
<evidence type="ECO:0000256" key="4">
    <source>
        <dbReference type="ARBA" id="ARBA00022529"/>
    </source>
</evidence>
<dbReference type="OrthoDB" id="993238at2759"/>
<dbReference type="EnsemblPlants" id="AES65253">
    <property type="protein sequence ID" value="AES65253"/>
    <property type="gene ID" value="MTR_2g037200"/>
</dbReference>
<evidence type="ECO:0000313" key="11">
    <source>
        <dbReference type="EMBL" id="RHN73423.1"/>
    </source>
</evidence>
<dbReference type="OMA" id="LDTCEYC"/>
<dbReference type="AlphaFoldDB" id="G7ING1"/>
<evidence type="ECO:0000256" key="7">
    <source>
        <dbReference type="ARBA" id="ARBA00022821"/>
    </source>
</evidence>
<evidence type="ECO:0000256" key="3">
    <source>
        <dbReference type="ARBA" id="ARBA00022525"/>
    </source>
</evidence>
<evidence type="ECO:0000256" key="6">
    <source>
        <dbReference type="ARBA" id="ARBA00022729"/>
    </source>
</evidence>
<evidence type="ECO:0000313" key="13">
    <source>
        <dbReference type="Proteomes" id="UP000002051"/>
    </source>
</evidence>
<evidence type="ECO:0000256" key="2">
    <source>
        <dbReference type="ARBA" id="ARBA00006722"/>
    </source>
</evidence>
<proteinExistence type="inferred from homology"/>
<keyword evidence="5 9" id="KW-0295">Fungicide</keyword>
<dbReference type="PANTHER" id="PTHR36788:SF2">
    <property type="entry name" value="DEFENSIN-LIKE PROTEIN 183"/>
    <property type="match status" value="1"/>
</dbReference>
<dbReference type="Proteomes" id="UP000265566">
    <property type="component" value="Chromosome 2"/>
</dbReference>
<dbReference type="EMBL" id="CM001218">
    <property type="protein sequence ID" value="AES65253.1"/>
    <property type="molecule type" value="Genomic_DNA"/>
</dbReference>
<keyword evidence="4 9" id="KW-0929">Antimicrobial</keyword>
<reference evidence="11" key="5">
    <citation type="journal article" date="2018" name="Nat. Plants">
        <title>Whole-genome landscape of Medicago truncatula symbiotic genes.</title>
        <authorList>
            <person name="Pecrix Y."/>
            <person name="Gamas P."/>
            <person name="Carrere S."/>
        </authorList>
    </citation>
    <scope>NUCLEOTIDE SEQUENCE</scope>
    <source>
        <tissue evidence="11">Leaves</tissue>
    </source>
</reference>
<dbReference type="Gramene" id="rna9235">
    <property type="protein sequence ID" value="RHN73423.1"/>
    <property type="gene ID" value="gene9235"/>
</dbReference>
<reference evidence="10 13" key="1">
    <citation type="journal article" date="2011" name="Nature">
        <title>The Medicago genome provides insight into the evolution of rhizobial symbioses.</title>
        <authorList>
            <person name="Young N.D."/>
            <person name="Debelle F."/>
            <person name="Oldroyd G.E."/>
            <person name="Geurts R."/>
            <person name="Cannon S.B."/>
            <person name="Udvardi M.K."/>
            <person name="Benedito V.A."/>
            <person name="Mayer K.F."/>
            <person name="Gouzy J."/>
            <person name="Schoof H."/>
            <person name="Van de Peer Y."/>
            <person name="Proost S."/>
            <person name="Cook D.R."/>
            <person name="Meyers B.C."/>
            <person name="Spannagl M."/>
            <person name="Cheung F."/>
            <person name="De Mita S."/>
            <person name="Krishnakumar V."/>
            <person name="Gundlach H."/>
            <person name="Zhou S."/>
            <person name="Mudge J."/>
            <person name="Bharti A.K."/>
            <person name="Murray J.D."/>
            <person name="Naoumkina M.A."/>
            <person name="Rosen B."/>
            <person name="Silverstein K.A."/>
            <person name="Tang H."/>
            <person name="Rombauts S."/>
            <person name="Zhao P.X."/>
            <person name="Zhou P."/>
            <person name="Barbe V."/>
            <person name="Bardou P."/>
            <person name="Bechner M."/>
            <person name="Bellec A."/>
            <person name="Berger A."/>
            <person name="Berges H."/>
            <person name="Bidwell S."/>
            <person name="Bisseling T."/>
            <person name="Choisne N."/>
            <person name="Couloux A."/>
            <person name="Denny R."/>
            <person name="Deshpande S."/>
            <person name="Dai X."/>
            <person name="Doyle J.J."/>
            <person name="Dudez A.M."/>
            <person name="Farmer A.D."/>
            <person name="Fouteau S."/>
            <person name="Franken C."/>
            <person name="Gibelin C."/>
            <person name="Gish J."/>
            <person name="Goldstein S."/>
            <person name="Gonzalez A.J."/>
            <person name="Green P.J."/>
            <person name="Hallab A."/>
            <person name="Hartog M."/>
            <person name="Hua A."/>
            <person name="Humphray S.J."/>
            <person name="Jeong D.H."/>
            <person name="Jing Y."/>
            <person name="Jocker A."/>
            <person name="Kenton S.M."/>
            <person name="Kim D.J."/>
            <person name="Klee K."/>
            <person name="Lai H."/>
            <person name="Lang C."/>
            <person name="Lin S."/>
            <person name="Macmil S.L."/>
            <person name="Magdelenat G."/>
            <person name="Matthews L."/>
            <person name="McCorrison J."/>
            <person name="Monaghan E.L."/>
            <person name="Mun J.H."/>
            <person name="Najar F.Z."/>
            <person name="Nicholson C."/>
            <person name="Noirot C."/>
            <person name="O'Bleness M."/>
            <person name="Paule C.R."/>
            <person name="Poulain J."/>
            <person name="Prion F."/>
            <person name="Qin B."/>
            <person name="Qu C."/>
            <person name="Retzel E.F."/>
            <person name="Riddle C."/>
            <person name="Sallet E."/>
            <person name="Samain S."/>
            <person name="Samson N."/>
            <person name="Sanders I."/>
            <person name="Saurat O."/>
            <person name="Scarpelli C."/>
            <person name="Schiex T."/>
            <person name="Segurens B."/>
            <person name="Severin A.J."/>
            <person name="Sherrier D.J."/>
            <person name="Shi R."/>
            <person name="Sims S."/>
            <person name="Singer S.R."/>
            <person name="Sinharoy S."/>
            <person name="Sterck L."/>
            <person name="Viollet A."/>
            <person name="Wang B.B."/>
            <person name="Wang K."/>
            <person name="Wang M."/>
            <person name="Wang X."/>
            <person name="Warfsmann J."/>
            <person name="Weissenbach J."/>
            <person name="White D.D."/>
            <person name="White J.D."/>
            <person name="Wiley G.B."/>
            <person name="Wincker P."/>
            <person name="Xing Y."/>
            <person name="Yang L."/>
            <person name="Yao Z."/>
            <person name="Ying F."/>
            <person name="Zhai J."/>
            <person name="Zhou L."/>
            <person name="Zuber A."/>
            <person name="Denarie J."/>
            <person name="Dixon R.A."/>
            <person name="May G.D."/>
            <person name="Schwartz D.C."/>
            <person name="Rogers J."/>
            <person name="Quetier F."/>
            <person name="Town C.D."/>
            <person name="Roe B.A."/>
        </authorList>
    </citation>
    <scope>NUCLEOTIDE SEQUENCE [LARGE SCALE GENOMIC DNA]</scope>
    <source>
        <strain evidence="10">A17</strain>
        <strain evidence="12 13">cv. Jemalong A17</strain>
    </source>
</reference>
<evidence type="ECO:0000313" key="14">
    <source>
        <dbReference type="Proteomes" id="UP000265566"/>
    </source>
</evidence>
<dbReference type="EMBL" id="PSQE01000002">
    <property type="protein sequence ID" value="RHN73423.1"/>
    <property type="molecule type" value="Genomic_DNA"/>
</dbReference>
<accession>G7ING1</accession>
<dbReference type="KEGG" id="mtr:11443605"/>
<reference evidence="10 13" key="2">
    <citation type="journal article" date="2014" name="BMC Genomics">
        <title>An improved genome release (version Mt4.0) for the model legume Medicago truncatula.</title>
        <authorList>
            <person name="Tang H."/>
            <person name="Krishnakumar V."/>
            <person name="Bidwell S."/>
            <person name="Rosen B."/>
            <person name="Chan A."/>
            <person name="Zhou S."/>
            <person name="Gentzbittel L."/>
            <person name="Childs K.L."/>
            <person name="Yandell M."/>
            <person name="Gundlach H."/>
            <person name="Mayer K.F."/>
            <person name="Schwartz D.C."/>
            <person name="Town C.D."/>
        </authorList>
    </citation>
    <scope>GENOME REANNOTATION</scope>
    <source>
        <strain evidence="12 13">cv. Jemalong A17</strain>
    </source>
</reference>
<keyword evidence="7 9" id="KW-0611">Plant defense</keyword>
<dbReference type="PaxDb" id="3880-AES65253"/>
<comment type="subcellular location">
    <subcellularLocation>
        <location evidence="1 9">Secreted</location>
    </subcellularLocation>
</comment>
<evidence type="ECO:0000256" key="9">
    <source>
        <dbReference type="RuleBase" id="RU367109"/>
    </source>
</evidence>